<reference evidence="1" key="1">
    <citation type="submission" date="2022-04" db="EMBL/GenBank/DDBJ databases">
        <title>Genome of the entomopathogenic fungus Entomophthora muscae.</title>
        <authorList>
            <person name="Elya C."/>
            <person name="Lovett B.R."/>
            <person name="Lee E."/>
            <person name="Macias A.M."/>
            <person name="Hajek A.E."/>
            <person name="De Bivort B.L."/>
            <person name="Kasson M.T."/>
            <person name="De Fine Licht H.H."/>
            <person name="Stajich J.E."/>
        </authorList>
    </citation>
    <scope>NUCLEOTIDE SEQUENCE</scope>
    <source>
        <strain evidence="1">Berkeley</strain>
    </source>
</reference>
<proteinExistence type="predicted"/>
<keyword evidence="2" id="KW-1185">Reference proteome</keyword>
<gene>
    <name evidence="1" type="ORF">DSO57_1036575</name>
</gene>
<name>A0ACC2SZI7_9FUNG</name>
<sequence length="413" mass="45097">MTLKGKDIVQVAASDKKVFALSRKGELYVLSSAKKYQQLSEEEKVQGWSDYFWGIYPSVKFFKADIPNPSNGEKIKNISAGQHHLAALTSDNRILTLQADATGKTYGQLGIGNLDSAPIPSNSDENAADYCLQFAEAKLPDSVTLDKVSCGNNHTFIRTDSGRIFAFGANFLGQLGLGHFTMSKAVALTPQEITDKFSSTNQQVRPKIVDVVAGGDTSAFVVQQVDFDDNVKSVELYTCGFGQWGQLGNNRYMHVQGMPVKVPSFSCKFEYSEELNRVVPVNLYKVSIGATHLFATLDNVNVKSDFGRDVYAWYVFVFQPSNFSRGENLDFQLGTGKRSNLNAPAPPLLPNYRNSSGSQESDLQSALQGRLQVASPATVSVALPGKKGKQNLQVEQEIVAGFGVSAIYSKIIL</sequence>
<evidence type="ECO:0000313" key="1">
    <source>
        <dbReference type="EMBL" id="KAJ9067692.1"/>
    </source>
</evidence>
<comment type="caution">
    <text evidence="1">The sequence shown here is derived from an EMBL/GenBank/DDBJ whole genome shotgun (WGS) entry which is preliminary data.</text>
</comment>
<evidence type="ECO:0000313" key="2">
    <source>
        <dbReference type="Proteomes" id="UP001165960"/>
    </source>
</evidence>
<organism evidence="1 2">
    <name type="scientific">Entomophthora muscae</name>
    <dbReference type="NCBI Taxonomy" id="34485"/>
    <lineage>
        <taxon>Eukaryota</taxon>
        <taxon>Fungi</taxon>
        <taxon>Fungi incertae sedis</taxon>
        <taxon>Zoopagomycota</taxon>
        <taxon>Entomophthoromycotina</taxon>
        <taxon>Entomophthoromycetes</taxon>
        <taxon>Entomophthorales</taxon>
        <taxon>Entomophthoraceae</taxon>
        <taxon>Entomophthora</taxon>
    </lineage>
</organism>
<protein>
    <submittedName>
        <fullName evidence="1">Uncharacterized protein</fullName>
    </submittedName>
</protein>
<accession>A0ACC2SZI7</accession>
<dbReference type="EMBL" id="QTSX02003906">
    <property type="protein sequence ID" value="KAJ9067692.1"/>
    <property type="molecule type" value="Genomic_DNA"/>
</dbReference>
<dbReference type="Proteomes" id="UP001165960">
    <property type="component" value="Unassembled WGS sequence"/>
</dbReference>